<keyword evidence="3" id="KW-1185">Reference proteome</keyword>
<feature type="transmembrane region" description="Helical" evidence="1">
    <location>
        <begin position="284"/>
        <end position="303"/>
    </location>
</feature>
<evidence type="ECO:0000313" key="3">
    <source>
        <dbReference type="Proteomes" id="UP001163115"/>
    </source>
</evidence>
<accession>A0ABY7AA52</accession>
<sequence length="322" mass="37095">MLKKLLFLLAVIVCVFQGESYEKHIWAAEYPEIKVDTQKSEVIIRSQIAIDENDNYIPDESYTDQDGKEFWLKEWHIEPLYLPERKEWAVQTVDYKEVEWAAQIPEQTPITIKDKVTGQTVKRDIPIYQMEPGNEQWVPGFSFTAVFHSYDADYYQLGGKKIPFDNQKPQIKDCYTELLNEIQVDPEKYRITDAAWEGDPYIGDGGVICRNALVTGEKKVSDYHVTYGGEAILPSFQGNQCVAVYRGFNSVTDGWDQAGEHLVNSGDFTGNDKKGSWVIFRRSVVVTFSILLIIGLIVLAISLKRRLKHIKKRKEIDHEELY</sequence>
<evidence type="ECO:0008006" key="4">
    <source>
        <dbReference type="Google" id="ProtNLM"/>
    </source>
</evidence>
<keyword evidence="1" id="KW-0812">Transmembrane</keyword>
<evidence type="ECO:0000313" key="2">
    <source>
        <dbReference type="EMBL" id="WAJ23557.1"/>
    </source>
</evidence>
<dbReference type="RefSeq" id="WP_024834783.1">
    <property type="nucleotide sequence ID" value="NZ_CP113524.1"/>
</dbReference>
<keyword evidence="1" id="KW-1133">Transmembrane helix</keyword>
<name>A0ABY7AA52_9FIRM</name>
<dbReference type="EMBL" id="CP113524">
    <property type="protein sequence ID" value="WAJ23557.1"/>
    <property type="molecule type" value="Genomic_DNA"/>
</dbReference>
<dbReference type="Proteomes" id="UP001163115">
    <property type="component" value="Chromosome"/>
</dbReference>
<proteinExistence type="predicted"/>
<keyword evidence="1" id="KW-0472">Membrane</keyword>
<evidence type="ECO:0000256" key="1">
    <source>
        <dbReference type="SAM" id="Phobius"/>
    </source>
</evidence>
<protein>
    <recommendedName>
        <fullName evidence="4">DUF3068 domain-containing protein</fullName>
    </recommendedName>
</protein>
<gene>
    <name evidence="2" type="ORF">OW255_18655</name>
</gene>
<organism evidence="2 3">
    <name type="scientific">Lacrimispora xylanolytica</name>
    <dbReference type="NCBI Taxonomy" id="29375"/>
    <lineage>
        <taxon>Bacteria</taxon>
        <taxon>Bacillati</taxon>
        <taxon>Bacillota</taxon>
        <taxon>Clostridia</taxon>
        <taxon>Lachnospirales</taxon>
        <taxon>Lachnospiraceae</taxon>
        <taxon>Lacrimispora</taxon>
    </lineage>
</organism>
<reference evidence="2" key="1">
    <citation type="submission" date="2022-11" db="EMBL/GenBank/DDBJ databases">
        <title>Lacrimispora xylanolytica sy1, complete genome.</title>
        <authorList>
            <person name="Choi S."/>
        </authorList>
    </citation>
    <scope>NUCLEOTIDE SEQUENCE</scope>
    <source>
        <strain evidence="2">Sy1</strain>
    </source>
</reference>